<evidence type="ECO:0000313" key="1">
    <source>
        <dbReference type="EMBL" id="SUB34121.1"/>
    </source>
</evidence>
<accession>A0A379B6K3</accession>
<protein>
    <submittedName>
        <fullName evidence="1">Sialidase NanB</fullName>
    </submittedName>
</protein>
<name>A0A379B6K3_9PAST</name>
<organism evidence="1 2">
    <name type="scientific">[Pasteurella] mairii</name>
    <dbReference type="NCBI Taxonomy" id="757"/>
    <lineage>
        <taxon>Bacteria</taxon>
        <taxon>Pseudomonadati</taxon>
        <taxon>Pseudomonadota</taxon>
        <taxon>Gammaproteobacteria</taxon>
        <taxon>Pasteurellales</taxon>
        <taxon>Pasteurellaceae</taxon>
    </lineage>
</organism>
<sequence length="48" mass="5137">MLGGKVQQSGDGNHAVYTALHKTSYKVTPKAVDGKTKVKYQSWGGSIN</sequence>
<dbReference type="AlphaFoldDB" id="A0A379B6K3"/>
<dbReference type="Proteomes" id="UP000254280">
    <property type="component" value="Unassembled WGS sequence"/>
</dbReference>
<keyword evidence="2" id="KW-1185">Reference proteome</keyword>
<proteinExistence type="predicted"/>
<evidence type="ECO:0000313" key="2">
    <source>
        <dbReference type="Proteomes" id="UP000254280"/>
    </source>
</evidence>
<gene>
    <name evidence="1" type="primary">nanB</name>
    <name evidence="1" type="ORF">NCTC10699_01772</name>
</gene>
<reference evidence="1 2" key="1">
    <citation type="submission" date="2018-06" db="EMBL/GenBank/DDBJ databases">
        <authorList>
            <consortium name="Pathogen Informatics"/>
            <person name="Doyle S."/>
        </authorList>
    </citation>
    <scope>NUCLEOTIDE SEQUENCE [LARGE SCALE GENOMIC DNA]</scope>
    <source>
        <strain evidence="1 2">NCTC10699</strain>
    </source>
</reference>
<dbReference type="EMBL" id="UGSS01000002">
    <property type="protein sequence ID" value="SUB34121.1"/>
    <property type="molecule type" value="Genomic_DNA"/>
</dbReference>